<keyword evidence="3" id="KW-1185">Reference proteome</keyword>
<comment type="caution">
    <text evidence="2">The sequence shown here is derived from an EMBL/GenBank/DDBJ whole genome shotgun (WGS) entry which is preliminary data.</text>
</comment>
<accession>A0AAJ0CLN9</accession>
<reference evidence="2" key="1">
    <citation type="submission" date="2023-06" db="EMBL/GenBank/DDBJ databases">
        <title>Conoideocrella luteorostrata (Hypocreales: Clavicipitaceae), a potential biocontrol fungus for elongate hemlock scale in United States Christmas tree production areas.</title>
        <authorList>
            <person name="Barrett H."/>
            <person name="Lovett B."/>
            <person name="Macias A.M."/>
            <person name="Stajich J.E."/>
            <person name="Kasson M.T."/>
        </authorList>
    </citation>
    <scope>NUCLEOTIDE SEQUENCE</scope>
    <source>
        <strain evidence="2">ARSEF 14590</strain>
    </source>
</reference>
<evidence type="ECO:0000313" key="2">
    <source>
        <dbReference type="EMBL" id="KAK2594917.1"/>
    </source>
</evidence>
<name>A0AAJ0CLN9_9HYPO</name>
<proteinExistence type="predicted"/>
<dbReference type="EMBL" id="JASWJB010000150">
    <property type="protein sequence ID" value="KAK2594917.1"/>
    <property type="molecule type" value="Genomic_DNA"/>
</dbReference>
<dbReference type="AlphaFoldDB" id="A0AAJ0CLN9"/>
<gene>
    <name evidence="2" type="ORF">QQS21_007365</name>
</gene>
<protein>
    <submittedName>
        <fullName evidence="2">Uncharacterized protein</fullName>
    </submittedName>
</protein>
<feature type="region of interest" description="Disordered" evidence="1">
    <location>
        <begin position="53"/>
        <end position="72"/>
    </location>
</feature>
<sequence>MEVLVNGMMSDVCDLAKDRAIEAAMKAKVKALRDTIDKWSTMEPSVPNDDVLGSTFDHYGSGAQNNNTGSGHQFSWSYVHAA</sequence>
<organism evidence="2 3">
    <name type="scientific">Conoideocrella luteorostrata</name>
    <dbReference type="NCBI Taxonomy" id="1105319"/>
    <lineage>
        <taxon>Eukaryota</taxon>
        <taxon>Fungi</taxon>
        <taxon>Dikarya</taxon>
        <taxon>Ascomycota</taxon>
        <taxon>Pezizomycotina</taxon>
        <taxon>Sordariomycetes</taxon>
        <taxon>Hypocreomycetidae</taxon>
        <taxon>Hypocreales</taxon>
        <taxon>Clavicipitaceae</taxon>
        <taxon>Conoideocrella</taxon>
    </lineage>
</organism>
<evidence type="ECO:0000256" key="1">
    <source>
        <dbReference type="SAM" id="MobiDB-lite"/>
    </source>
</evidence>
<feature type="compositionally biased region" description="Polar residues" evidence="1">
    <location>
        <begin position="62"/>
        <end position="72"/>
    </location>
</feature>
<dbReference type="Proteomes" id="UP001251528">
    <property type="component" value="Unassembled WGS sequence"/>
</dbReference>
<evidence type="ECO:0000313" key="3">
    <source>
        <dbReference type="Proteomes" id="UP001251528"/>
    </source>
</evidence>